<gene>
    <name evidence="1" type="ORF">C7477_10237</name>
</gene>
<proteinExistence type="predicted"/>
<dbReference type="OrthoDB" id="9810154at2"/>
<dbReference type="Proteomes" id="UP000247454">
    <property type="component" value="Unassembled WGS sequence"/>
</dbReference>
<dbReference type="PANTHER" id="PTHR47623">
    <property type="entry name" value="OS09G0287300 PROTEIN"/>
    <property type="match status" value="1"/>
</dbReference>
<dbReference type="InterPro" id="IPR013078">
    <property type="entry name" value="His_Pase_superF_clade-1"/>
</dbReference>
<evidence type="ECO:0000313" key="1">
    <source>
        <dbReference type="EMBL" id="PYE89950.1"/>
    </source>
</evidence>
<dbReference type="SUPFAM" id="SSF53254">
    <property type="entry name" value="Phosphoglycerate mutase-like"/>
    <property type="match status" value="1"/>
</dbReference>
<comment type="caution">
    <text evidence="1">The sequence shown here is derived from an EMBL/GenBank/DDBJ whole genome shotgun (WGS) entry which is preliminary data.</text>
</comment>
<keyword evidence="2" id="KW-1185">Reference proteome</keyword>
<dbReference type="Gene3D" id="3.40.50.1240">
    <property type="entry name" value="Phosphoglycerate mutase-like"/>
    <property type="match status" value="1"/>
</dbReference>
<protein>
    <submittedName>
        <fullName evidence="1">Phosphohistidine phosphatase</fullName>
    </submittedName>
</protein>
<organism evidence="1 2">
    <name type="scientific">Phyllobacterium leguminum</name>
    <dbReference type="NCBI Taxonomy" id="314237"/>
    <lineage>
        <taxon>Bacteria</taxon>
        <taxon>Pseudomonadati</taxon>
        <taxon>Pseudomonadota</taxon>
        <taxon>Alphaproteobacteria</taxon>
        <taxon>Hyphomicrobiales</taxon>
        <taxon>Phyllobacteriaceae</taxon>
        <taxon>Phyllobacterium</taxon>
    </lineage>
</organism>
<dbReference type="Pfam" id="PF00300">
    <property type="entry name" value="His_Phos_1"/>
    <property type="match status" value="1"/>
</dbReference>
<dbReference type="SMART" id="SM00855">
    <property type="entry name" value="PGAM"/>
    <property type="match status" value="1"/>
</dbReference>
<dbReference type="CDD" id="cd07067">
    <property type="entry name" value="HP_PGM_like"/>
    <property type="match status" value="1"/>
</dbReference>
<dbReference type="InterPro" id="IPR029033">
    <property type="entry name" value="His_PPase_superfam"/>
</dbReference>
<reference evidence="1 2" key="1">
    <citation type="submission" date="2018-06" db="EMBL/GenBank/DDBJ databases">
        <title>Genomic Encyclopedia of Type Strains, Phase III (KMG-III): the genomes of soil and plant-associated and newly described type strains.</title>
        <authorList>
            <person name="Whitman W."/>
        </authorList>
    </citation>
    <scope>NUCLEOTIDE SEQUENCE [LARGE SCALE GENOMIC DNA]</scope>
    <source>
        <strain evidence="1 2">ORS 1419</strain>
    </source>
</reference>
<sequence length="184" mass="19849">MKKRSIEAIRGMKMSRLYLLRHAKAARAVPGMNDFDRPLDEEGAQAARKMGSAMEAAGFTPEQAICSAAKRTRETLDNLRLTLPAPFPAMTSAALYSANADGYLDAIHENGNLSSLLLIGHNPSIHELALMLAAEGDPASLARLLHGFPTAALAVIDFHAPLEHAQPREGILRAFITPDDIVDI</sequence>
<dbReference type="PANTHER" id="PTHR47623:SF1">
    <property type="entry name" value="OS09G0287300 PROTEIN"/>
    <property type="match status" value="1"/>
</dbReference>
<accession>A0A318T4L1</accession>
<dbReference type="AlphaFoldDB" id="A0A318T4L1"/>
<evidence type="ECO:0000313" key="2">
    <source>
        <dbReference type="Proteomes" id="UP000247454"/>
    </source>
</evidence>
<name>A0A318T4L1_9HYPH</name>
<dbReference type="EMBL" id="QJTF01000002">
    <property type="protein sequence ID" value="PYE89950.1"/>
    <property type="molecule type" value="Genomic_DNA"/>
</dbReference>